<reference evidence="3" key="1">
    <citation type="submission" date="2023-05" db="EMBL/GenBank/DDBJ databases">
        <title>Sedimentitalea sp. nov. JM2-8.</title>
        <authorList>
            <person name="Huang J."/>
        </authorList>
    </citation>
    <scope>NUCLEOTIDE SEQUENCE [LARGE SCALE GENOMIC DNA]</scope>
    <source>
        <strain evidence="3">KHS03</strain>
    </source>
</reference>
<organism evidence="2 3">
    <name type="scientific">Sedimentitalea todarodis</name>
    <dbReference type="NCBI Taxonomy" id="1631240"/>
    <lineage>
        <taxon>Bacteria</taxon>
        <taxon>Pseudomonadati</taxon>
        <taxon>Pseudomonadota</taxon>
        <taxon>Alphaproteobacteria</taxon>
        <taxon>Rhodobacterales</taxon>
        <taxon>Paracoccaceae</taxon>
        <taxon>Sedimentitalea</taxon>
    </lineage>
</organism>
<accession>A0ABU3VE91</accession>
<dbReference type="RefSeq" id="WP_316776264.1">
    <property type="nucleotide sequence ID" value="NZ_JASMWN010000008.1"/>
</dbReference>
<dbReference type="Pfam" id="PF03704">
    <property type="entry name" value="BTAD"/>
    <property type="match status" value="1"/>
</dbReference>
<sequence length="671" mass="73670">MSVPAANGVRLAGGVGLICDGVEITVKRRKIHAMITLLALSSPLPVSREKLMAYLWENADPASARNSLRQILYILRRELGSAANDILHVTPDSVSLEAATVDVTAALGELRGGMLPQLVERLPSLFLEMATGTEDVSSGYSSWLAVQRQRAHDDAVGTLSARLNELEPPHLEGEAVARLLSRMEPTHEAACRYLIRLHHANGNIADALQLYNDLWQHLDEEFDCLPSEATQSLIAEIKAAGLTTLEAETSSVLHPLQTSVGDNRRRPPVVWVEQFGYAGVPEQTTLRAQGLRDSLIATLCRFREWRIVDGSMVDPPPPTVQGPLFLISGRIVARDSDAELSVQFRDVWGQVIWSETVELQSETLRKIERRITRRIAMAFDIHISSARLALFQDSGDEGGTPDDSWFLAQALLRDWRPESEDKAEALFRRLASVHPDFAPASTGLAQVLNTRHLIRPGIARSAAAHQEALSLALRAVGLDPLDAKAQLTLGWSFALVGLWDNAAATFDVAIDLNDRDAWVLASSALGFAYVGEVDRAVRIGQQMAELSFGISRLHWAYYSGVLFIASDYEAAVGTAHLGAGATNYIDGWKSAALALSGRQDDGRQELARYFSDIRRRWWGTQPATDEAITDWLLTSYPIRDRSVTERLMKGLAACGAPMRALPERSRITGNA</sequence>
<name>A0ABU3VE91_9RHOB</name>
<evidence type="ECO:0000313" key="3">
    <source>
        <dbReference type="Proteomes" id="UP001255416"/>
    </source>
</evidence>
<comment type="caution">
    <text evidence="2">The sequence shown here is derived from an EMBL/GenBank/DDBJ whole genome shotgun (WGS) entry which is preliminary data.</text>
</comment>
<dbReference type="InterPro" id="IPR036388">
    <property type="entry name" value="WH-like_DNA-bd_sf"/>
</dbReference>
<dbReference type="Proteomes" id="UP001255416">
    <property type="component" value="Unassembled WGS sequence"/>
</dbReference>
<dbReference type="InterPro" id="IPR005158">
    <property type="entry name" value="BTAD"/>
</dbReference>
<protein>
    <submittedName>
        <fullName evidence="2">BTAD domain-containing putative transcriptional regulator</fullName>
    </submittedName>
</protein>
<feature type="domain" description="Bacterial transcriptional activator" evidence="1">
    <location>
        <begin position="101"/>
        <end position="238"/>
    </location>
</feature>
<dbReference type="SUPFAM" id="SSF48452">
    <property type="entry name" value="TPR-like"/>
    <property type="match status" value="2"/>
</dbReference>
<dbReference type="EMBL" id="JASMWN010000008">
    <property type="protein sequence ID" value="MDU9004492.1"/>
    <property type="molecule type" value="Genomic_DNA"/>
</dbReference>
<proteinExistence type="predicted"/>
<dbReference type="InterPro" id="IPR051677">
    <property type="entry name" value="AfsR-DnrI-RedD_regulator"/>
</dbReference>
<dbReference type="PANTHER" id="PTHR35807">
    <property type="entry name" value="TRANSCRIPTIONAL REGULATOR REDD-RELATED"/>
    <property type="match status" value="1"/>
</dbReference>
<evidence type="ECO:0000313" key="2">
    <source>
        <dbReference type="EMBL" id="MDU9004492.1"/>
    </source>
</evidence>
<dbReference type="SMART" id="SM01043">
    <property type="entry name" value="BTAD"/>
    <property type="match status" value="1"/>
</dbReference>
<dbReference type="InterPro" id="IPR011990">
    <property type="entry name" value="TPR-like_helical_dom_sf"/>
</dbReference>
<dbReference type="Gene3D" id="1.25.40.10">
    <property type="entry name" value="Tetratricopeptide repeat domain"/>
    <property type="match status" value="2"/>
</dbReference>
<dbReference type="InterPro" id="IPR016032">
    <property type="entry name" value="Sig_transdc_resp-reg_C-effctor"/>
</dbReference>
<dbReference type="Gene3D" id="1.10.10.10">
    <property type="entry name" value="Winged helix-like DNA-binding domain superfamily/Winged helix DNA-binding domain"/>
    <property type="match status" value="1"/>
</dbReference>
<dbReference type="SUPFAM" id="SSF46894">
    <property type="entry name" value="C-terminal effector domain of the bipartite response regulators"/>
    <property type="match status" value="1"/>
</dbReference>
<keyword evidence="3" id="KW-1185">Reference proteome</keyword>
<evidence type="ECO:0000259" key="1">
    <source>
        <dbReference type="SMART" id="SM01043"/>
    </source>
</evidence>
<gene>
    <name evidence="2" type="ORF">QO231_11595</name>
</gene>